<dbReference type="PROSITE" id="PS00662">
    <property type="entry name" value="T2SP_E"/>
    <property type="match status" value="1"/>
</dbReference>
<evidence type="ECO:0000256" key="1">
    <source>
        <dbReference type="ARBA" id="ARBA00006611"/>
    </source>
</evidence>
<dbReference type="InterPro" id="IPR037257">
    <property type="entry name" value="T2SS_E_N_sf"/>
</dbReference>
<dbReference type="FunFam" id="3.40.50.300:FF:000398">
    <property type="entry name" value="Type IV pilus assembly ATPase PilB"/>
    <property type="match status" value="1"/>
</dbReference>
<name>A0A1G2PXD5_9BACT</name>
<reference evidence="5 6" key="1">
    <citation type="journal article" date="2016" name="Nat. Commun.">
        <title>Thousands of microbial genomes shed light on interconnected biogeochemical processes in an aquifer system.</title>
        <authorList>
            <person name="Anantharaman K."/>
            <person name="Brown C.T."/>
            <person name="Hug L.A."/>
            <person name="Sharon I."/>
            <person name="Castelle C.J."/>
            <person name="Probst A.J."/>
            <person name="Thomas B.C."/>
            <person name="Singh A."/>
            <person name="Wilkins M.J."/>
            <person name="Karaoz U."/>
            <person name="Brodie E.L."/>
            <person name="Williams K.H."/>
            <person name="Hubbard S.S."/>
            <person name="Banfield J.F."/>
        </authorList>
    </citation>
    <scope>NUCLEOTIDE SEQUENCE [LARGE SCALE GENOMIC DNA]</scope>
</reference>
<evidence type="ECO:0000256" key="3">
    <source>
        <dbReference type="ARBA" id="ARBA00022840"/>
    </source>
</evidence>
<evidence type="ECO:0000256" key="2">
    <source>
        <dbReference type="ARBA" id="ARBA00022741"/>
    </source>
</evidence>
<dbReference type="InterPro" id="IPR027417">
    <property type="entry name" value="P-loop_NTPase"/>
</dbReference>
<dbReference type="Gene3D" id="3.30.450.90">
    <property type="match status" value="1"/>
</dbReference>
<comment type="caution">
    <text evidence="5">The sequence shown here is derived from an EMBL/GenBank/DDBJ whole genome shotgun (WGS) entry which is preliminary data.</text>
</comment>
<dbReference type="GO" id="GO:0005886">
    <property type="term" value="C:plasma membrane"/>
    <property type="evidence" value="ECO:0007669"/>
    <property type="project" value="TreeGrafter"/>
</dbReference>
<evidence type="ECO:0000313" key="6">
    <source>
        <dbReference type="Proteomes" id="UP000177865"/>
    </source>
</evidence>
<dbReference type="SUPFAM" id="SSF52540">
    <property type="entry name" value="P-loop containing nucleoside triphosphate hydrolases"/>
    <property type="match status" value="1"/>
</dbReference>
<dbReference type="GO" id="GO:0005524">
    <property type="term" value="F:ATP binding"/>
    <property type="evidence" value="ECO:0007669"/>
    <property type="project" value="UniProtKB-KW"/>
</dbReference>
<dbReference type="PANTHER" id="PTHR30258">
    <property type="entry name" value="TYPE II SECRETION SYSTEM PROTEIN GSPE-RELATED"/>
    <property type="match status" value="1"/>
</dbReference>
<dbReference type="Gene3D" id="3.30.300.160">
    <property type="entry name" value="Type II secretion system, protein E, N-terminal domain"/>
    <property type="match status" value="1"/>
</dbReference>
<dbReference type="CDD" id="cd01129">
    <property type="entry name" value="PulE-GspE-like"/>
    <property type="match status" value="1"/>
</dbReference>
<dbReference type="SUPFAM" id="SSF160246">
    <property type="entry name" value="EspE N-terminal domain-like"/>
    <property type="match status" value="1"/>
</dbReference>
<evidence type="ECO:0000259" key="4">
    <source>
        <dbReference type="PROSITE" id="PS00662"/>
    </source>
</evidence>
<keyword evidence="2" id="KW-0547">Nucleotide-binding</keyword>
<dbReference type="InterPro" id="IPR003593">
    <property type="entry name" value="AAA+_ATPase"/>
</dbReference>
<dbReference type="InterPro" id="IPR001482">
    <property type="entry name" value="T2SS/T4SS_dom"/>
</dbReference>
<evidence type="ECO:0000313" key="5">
    <source>
        <dbReference type="EMBL" id="OHA52970.1"/>
    </source>
</evidence>
<dbReference type="Gene3D" id="3.40.50.300">
    <property type="entry name" value="P-loop containing nucleotide triphosphate hydrolases"/>
    <property type="match status" value="1"/>
</dbReference>
<gene>
    <name evidence="5" type="ORF">A2991_02500</name>
</gene>
<dbReference type="Proteomes" id="UP000177865">
    <property type="component" value="Unassembled WGS sequence"/>
</dbReference>
<keyword evidence="3" id="KW-0067">ATP-binding</keyword>
<dbReference type="PANTHER" id="PTHR30258:SF1">
    <property type="entry name" value="PROTEIN TRANSPORT PROTEIN HOFB HOMOLOG"/>
    <property type="match status" value="1"/>
</dbReference>
<accession>A0A1G2PXD5</accession>
<dbReference type="EMBL" id="MHSZ01000024">
    <property type="protein sequence ID" value="OHA52970.1"/>
    <property type="molecule type" value="Genomic_DNA"/>
</dbReference>
<dbReference type="AlphaFoldDB" id="A0A1G2PXD5"/>
<dbReference type="GO" id="GO:0016887">
    <property type="term" value="F:ATP hydrolysis activity"/>
    <property type="evidence" value="ECO:0007669"/>
    <property type="project" value="TreeGrafter"/>
</dbReference>
<proteinExistence type="inferred from homology"/>
<dbReference type="Pfam" id="PF05157">
    <property type="entry name" value="MshEN"/>
    <property type="match status" value="1"/>
</dbReference>
<protein>
    <recommendedName>
        <fullName evidence="4">Bacterial type II secretion system protein E domain-containing protein</fullName>
    </recommendedName>
</protein>
<dbReference type="Pfam" id="PF00437">
    <property type="entry name" value="T2SSE"/>
    <property type="match status" value="1"/>
</dbReference>
<sequence length="571" mass="62991">MPLAEKKLTALLLASRLVKEEDIRSAADEAERLGETVPQVLVGRGLLTDDYFAQLFSGAVKVPIVDLKRLTLSREIITRIPEEFAKSHGVVVFEDDPAGHIVKVAMLDPLDYETIEFLRVKLDRWVEPYLTTPESLQHGVRLYDEEIGREFSELIAENVKKVLGSGGETDITKLAEAVPVARILEGILEHAVALGASDAHFEPLRDALLVRFRIDGILREITKLHKTISPILVARVKILAGLRLDEHHAPQDGRFRYETASATEIDIRVSVMPTMHGEKVEMRVLRSAGRALALTELGIDAKNIAIIEEEIHKPHGMILATGPTGHGKTTTLYSLLHMLNTPQVNIVTVEDPIEYEIARVNQTQVNVKAGVTFATGLRAIVRQNPDIILVGEIRDSDTVEIAIHAALTGQLVLSTLHTNDAPSTFPRLIDMGAQPFLVASTINITIAQRLVRRICRNCIVSYETPEEVKRLIAAQLKLRGDDGAPVKPPIRLFRGQGCAVCGQAGFSGQIGIFEILRVSDTIRTLVTRLATASEIRTQAIKEGMVTMFQDGIQKVEQGVTTIEEVLRVTRE</sequence>
<organism evidence="5 6">
    <name type="scientific">Candidatus Terrybacteria bacterium RIFCSPLOWO2_01_FULL_58_14</name>
    <dbReference type="NCBI Taxonomy" id="1802369"/>
    <lineage>
        <taxon>Bacteria</taxon>
        <taxon>Candidatus Terryibacteriota</taxon>
    </lineage>
</organism>
<feature type="domain" description="Bacterial type II secretion system protein E" evidence="4">
    <location>
        <begin position="381"/>
        <end position="395"/>
    </location>
</feature>
<comment type="similarity">
    <text evidence="1">Belongs to the GSP E family.</text>
</comment>
<dbReference type="InterPro" id="IPR007831">
    <property type="entry name" value="T2SS_GspE_N"/>
</dbReference>
<dbReference type="SMART" id="SM00382">
    <property type="entry name" value="AAA"/>
    <property type="match status" value="1"/>
</dbReference>